<evidence type="ECO:0000256" key="1">
    <source>
        <dbReference type="SAM" id="MobiDB-lite"/>
    </source>
</evidence>
<sequence length="98" mass="11114">MDRERKEIEFNKIAKNVVNEEEDDDNNLEKKSSEFFKILEVPKETRDEVQRMQLIDRAAAAIAVVATLKNEVQNNSYSGLSNDADEEGGDGVVFYSSQ</sequence>
<feature type="region of interest" description="Disordered" evidence="1">
    <location>
        <begin position="75"/>
        <end position="98"/>
    </location>
</feature>
<dbReference type="EMBL" id="BKCJ011274636">
    <property type="protein sequence ID" value="GFD13760.1"/>
    <property type="molecule type" value="Genomic_DNA"/>
</dbReference>
<organism evidence="2">
    <name type="scientific">Tanacetum cinerariifolium</name>
    <name type="common">Dalmatian daisy</name>
    <name type="synonym">Chrysanthemum cinerariifolium</name>
    <dbReference type="NCBI Taxonomy" id="118510"/>
    <lineage>
        <taxon>Eukaryota</taxon>
        <taxon>Viridiplantae</taxon>
        <taxon>Streptophyta</taxon>
        <taxon>Embryophyta</taxon>
        <taxon>Tracheophyta</taxon>
        <taxon>Spermatophyta</taxon>
        <taxon>Magnoliopsida</taxon>
        <taxon>eudicotyledons</taxon>
        <taxon>Gunneridae</taxon>
        <taxon>Pentapetalae</taxon>
        <taxon>asterids</taxon>
        <taxon>campanulids</taxon>
        <taxon>Asterales</taxon>
        <taxon>Asteraceae</taxon>
        <taxon>Asteroideae</taxon>
        <taxon>Anthemideae</taxon>
        <taxon>Anthemidinae</taxon>
        <taxon>Tanacetum</taxon>
    </lineage>
</organism>
<proteinExistence type="predicted"/>
<evidence type="ECO:0000313" key="2">
    <source>
        <dbReference type="EMBL" id="GFD13760.1"/>
    </source>
</evidence>
<reference evidence="2" key="1">
    <citation type="journal article" date="2019" name="Sci. Rep.">
        <title>Draft genome of Tanacetum cinerariifolium, the natural source of mosquito coil.</title>
        <authorList>
            <person name="Yamashiro T."/>
            <person name="Shiraishi A."/>
            <person name="Satake H."/>
            <person name="Nakayama K."/>
        </authorList>
    </citation>
    <scope>NUCLEOTIDE SEQUENCE</scope>
</reference>
<name>A0A699TV78_TANCI</name>
<feature type="non-terminal residue" evidence="2">
    <location>
        <position position="98"/>
    </location>
</feature>
<protein>
    <submittedName>
        <fullName evidence="2">Uncharacterized protein</fullName>
    </submittedName>
</protein>
<dbReference type="AlphaFoldDB" id="A0A699TV78"/>
<comment type="caution">
    <text evidence="2">The sequence shown here is derived from an EMBL/GenBank/DDBJ whole genome shotgun (WGS) entry which is preliminary data.</text>
</comment>
<accession>A0A699TV78</accession>
<gene>
    <name evidence="2" type="ORF">Tci_885729</name>
</gene>